<dbReference type="eggNOG" id="ENOG503054E">
    <property type="taxonomic scope" value="Bacteria"/>
</dbReference>
<accession>B5HNL4</accession>
<feature type="transmembrane region" description="Helical" evidence="2">
    <location>
        <begin position="118"/>
        <end position="137"/>
    </location>
</feature>
<feature type="compositionally biased region" description="Polar residues" evidence="1">
    <location>
        <begin position="51"/>
        <end position="68"/>
    </location>
</feature>
<name>B5HNL4_STRX2</name>
<gene>
    <name evidence="3" type="ORF">SSEG_00999</name>
</gene>
<feature type="region of interest" description="Disordered" evidence="1">
    <location>
        <begin position="37"/>
        <end position="77"/>
    </location>
</feature>
<protein>
    <submittedName>
        <fullName evidence="3">Uncharacterized protein</fullName>
    </submittedName>
</protein>
<proteinExistence type="predicted"/>
<keyword evidence="2" id="KW-0812">Transmembrane</keyword>
<sequence>MSRALSSRQQQESVPGYSRAGSQVSLESHLPYPVGHLTACPRGPRVPGAHNLTNRKGSPMTRDNTPQPSDLGPLEPGTAQRAQLSIRIADIAWTALSVVAALGVILATIDAVRGTGSWAYSVVALALLTIGLTMRILGIRRRGRTRL</sequence>
<organism evidence="3 4">
    <name type="scientific">Streptomyces sviceus (strain ATCC 29083 / DSM 924 / JCM 4929 / NBRC 13980 / NCIMB 11184 / NRRL 5439 / UC 5370)</name>
    <dbReference type="NCBI Taxonomy" id="463191"/>
    <lineage>
        <taxon>Bacteria</taxon>
        <taxon>Bacillati</taxon>
        <taxon>Actinomycetota</taxon>
        <taxon>Actinomycetes</taxon>
        <taxon>Kitasatosporales</taxon>
        <taxon>Streptomycetaceae</taxon>
        <taxon>Streptomyces</taxon>
    </lineage>
</organism>
<dbReference type="AlphaFoldDB" id="B5HNL4"/>
<evidence type="ECO:0000313" key="4">
    <source>
        <dbReference type="Proteomes" id="UP000002785"/>
    </source>
</evidence>
<dbReference type="Proteomes" id="UP000002785">
    <property type="component" value="Chromosome"/>
</dbReference>
<dbReference type="EMBL" id="CM000951">
    <property type="protein sequence ID" value="EDY54418.2"/>
    <property type="molecule type" value="Genomic_DNA"/>
</dbReference>
<evidence type="ECO:0000256" key="2">
    <source>
        <dbReference type="SAM" id="Phobius"/>
    </source>
</evidence>
<dbReference type="HOGENOM" id="CLU_1767039_0_0_11"/>
<keyword evidence="4" id="KW-1185">Reference proteome</keyword>
<feature type="region of interest" description="Disordered" evidence="1">
    <location>
        <begin position="1"/>
        <end position="22"/>
    </location>
</feature>
<evidence type="ECO:0000256" key="1">
    <source>
        <dbReference type="SAM" id="MobiDB-lite"/>
    </source>
</evidence>
<feature type="transmembrane region" description="Helical" evidence="2">
    <location>
        <begin position="91"/>
        <end position="112"/>
    </location>
</feature>
<evidence type="ECO:0000313" key="3">
    <source>
        <dbReference type="EMBL" id="EDY54418.2"/>
    </source>
</evidence>
<feature type="compositionally biased region" description="Polar residues" evidence="1">
    <location>
        <begin position="1"/>
        <end position="13"/>
    </location>
</feature>
<reference evidence="3" key="1">
    <citation type="submission" date="2009-10" db="EMBL/GenBank/DDBJ databases">
        <title>The genome sequence of Streptomyces sviceus strain ATCC 29083.</title>
        <authorList>
            <consortium name="The Broad Institute Genome Sequencing Platform"/>
            <consortium name="Broad Institute Microbial Sequencing Center"/>
            <person name="Fischbach M."/>
            <person name="Godfrey P."/>
            <person name="Ward D."/>
            <person name="Young S."/>
            <person name="Zeng Q."/>
            <person name="Koehrsen M."/>
            <person name="Alvarado L."/>
            <person name="Berlin A.M."/>
            <person name="Bochicchio J."/>
            <person name="Borenstein D."/>
            <person name="Chapman S.B."/>
            <person name="Chen Z."/>
            <person name="Engels R."/>
            <person name="Freedman E."/>
            <person name="Gellesch M."/>
            <person name="Goldberg J."/>
            <person name="Griggs A."/>
            <person name="Gujja S."/>
            <person name="Heilman E.R."/>
            <person name="Heiman D.I."/>
            <person name="Hepburn T.A."/>
            <person name="Howarth C."/>
            <person name="Jen D."/>
            <person name="Larson L."/>
            <person name="Lewis B."/>
            <person name="Mehta T."/>
            <person name="Park D."/>
            <person name="Pearson M."/>
            <person name="Richards J."/>
            <person name="Roberts A."/>
            <person name="Saif S."/>
            <person name="Shea T.D."/>
            <person name="Shenoy N."/>
            <person name="Sisk P."/>
            <person name="Stolte C."/>
            <person name="Sykes S.N."/>
            <person name="Thomson T."/>
            <person name="Walk T."/>
            <person name="White J."/>
            <person name="Yandava C."/>
            <person name="Straight P."/>
            <person name="Clardy J."/>
            <person name="Hung D."/>
            <person name="Kolter R."/>
            <person name="Mekalanos J."/>
            <person name="Walker S."/>
            <person name="Walsh C.T."/>
            <person name="Wieland-Brown L.C."/>
            <person name="Haas B."/>
            <person name="Nusbaum C."/>
            <person name="Birren B."/>
        </authorList>
    </citation>
    <scope>NUCLEOTIDE SEQUENCE [LARGE SCALE GENOMIC DNA]</scope>
    <source>
        <strain evidence="3">ATCC 29083</strain>
    </source>
</reference>
<keyword evidence="2" id="KW-0472">Membrane</keyword>
<keyword evidence="2" id="KW-1133">Transmembrane helix</keyword>